<organism evidence="1 2">
    <name type="scientific">Microcystis aeruginosa NIES-3804</name>
    <dbReference type="NCBI Taxonomy" id="2517783"/>
    <lineage>
        <taxon>Bacteria</taxon>
        <taxon>Bacillati</taxon>
        <taxon>Cyanobacteriota</taxon>
        <taxon>Cyanophyceae</taxon>
        <taxon>Oscillatoriophycideae</taxon>
        <taxon>Chroococcales</taxon>
        <taxon>Microcystaceae</taxon>
        <taxon>Microcystis</taxon>
    </lineage>
</organism>
<proteinExistence type="predicted"/>
<dbReference type="AlphaFoldDB" id="A0A6H9GNP3"/>
<sequence length="48" mass="5569">MVFPPQSLIAADFDRSIPFIDHWATPPMSEWHSQNSRNLTLLITCIDR</sequence>
<dbReference type="Proteomes" id="UP000435041">
    <property type="component" value="Unassembled WGS sequence"/>
</dbReference>
<accession>A0A6H9GNP3</accession>
<name>A0A6H9GNP3_MICAE</name>
<evidence type="ECO:0000313" key="2">
    <source>
        <dbReference type="Proteomes" id="UP000435041"/>
    </source>
</evidence>
<dbReference type="EMBL" id="BJCI01000009">
    <property type="protein sequence ID" value="GCL49240.1"/>
    <property type="molecule type" value="Genomic_DNA"/>
</dbReference>
<comment type="caution">
    <text evidence="1">The sequence shown here is derived from an EMBL/GenBank/DDBJ whole genome shotgun (WGS) entry which is preliminary data.</text>
</comment>
<evidence type="ECO:0000313" key="1">
    <source>
        <dbReference type="EMBL" id="GCL49240.1"/>
    </source>
</evidence>
<protein>
    <submittedName>
        <fullName evidence="1">Uncharacterized protein</fullName>
    </submittedName>
</protein>
<gene>
    <name evidence="1" type="ORF">NIES3804_07940</name>
</gene>
<reference evidence="1 2" key="1">
    <citation type="submission" date="2019-02" db="EMBL/GenBank/DDBJ databases">
        <title>Draft genome sequence of Arthrospira platensis NIES-3804.</title>
        <authorList>
            <person name="Yamaguchi H."/>
            <person name="Suzuki S."/>
            <person name="Kawachi M."/>
        </authorList>
    </citation>
    <scope>NUCLEOTIDE SEQUENCE [LARGE SCALE GENOMIC DNA]</scope>
    <source>
        <strain evidence="1 2">NIES-3804</strain>
    </source>
</reference>